<dbReference type="EMBL" id="JADNRY010000248">
    <property type="protein sequence ID" value="KAF9060354.1"/>
    <property type="molecule type" value="Genomic_DNA"/>
</dbReference>
<sequence>MSYEQHPTYSDTLPANFSQSSDRAKAIFGLILQWQEEIGSTTVQELMSCANSTLKHHTTVNMGIETARFFGAITVQRCRKCIDKQLIHPWTSSERFELLRHYSDWLIKVKDRDALKEIIPRIFAITEFGRATQENRQFKQELSDIVVLLDKDHCKPSFPTSNKRKRDDADEGKEGAMKIFRRATVCYTKREVEALIVSCKKIEEASMDPLMLNKELAQAMSELKDTLNTFA</sequence>
<reference evidence="1" key="1">
    <citation type="submission" date="2020-11" db="EMBL/GenBank/DDBJ databases">
        <authorList>
            <consortium name="DOE Joint Genome Institute"/>
            <person name="Ahrendt S."/>
            <person name="Riley R."/>
            <person name="Andreopoulos W."/>
            <person name="Labutti K."/>
            <person name="Pangilinan J."/>
            <person name="Ruiz-Duenas F.J."/>
            <person name="Barrasa J.M."/>
            <person name="Sanchez-Garcia M."/>
            <person name="Camarero S."/>
            <person name="Miyauchi S."/>
            <person name="Serrano A."/>
            <person name="Linde D."/>
            <person name="Babiker R."/>
            <person name="Drula E."/>
            <person name="Ayuso-Fernandez I."/>
            <person name="Pacheco R."/>
            <person name="Padilla G."/>
            <person name="Ferreira P."/>
            <person name="Barriuso J."/>
            <person name="Kellner H."/>
            <person name="Castanera R."/>
            <person name="Alfaro M."/>
            <person name="Ramirez L."/>
            <person name="Pisabarro A.G."/>
            <person name="Kuo A."/>
            <person name="Tritt A."/>
            <person name="Lipzen A."/>
            <person name="He G."/>
            <person name="Yan M."/>
            <person name="Ng V."/>
            <person name="Cullen D."/>
            <person name="Martin F."/>
            <person name="Rosso M.-N."/>
            <person name="Henrissat B."/>
            <person name="Hibbett D."/>
            <person name="Martinez A.T."/>
            <person name="Grigoriev I.V."/>
        </authorList>
    </citation>
    <scope>NUCLEOTIDE SEQUENCE</scope>
    <source>
        <strain evidence="1">AH 40177</strain>
    </source>
</reference>
<keyword evidence="2" id="KW-1185">Reference proteome</keyword>
<proteinExistence type="predicted"/>
<accession>A0A9P5PBJ5</accession>
<evidence type="ECO:0000313" key="2">
    <source>
        <dbReference type="Proteomes" id="UP000772434"/>
    </source>
</evidence>
<evidence type="ECO:0000313" key="1">
    <source>
        <dbReference type="EMBL" id="KAF9060354.1"/>
    </source>
</evidence>
<dbReference type="Proteomes" id="UP000772434">
    <property type="component" value="Unassembled WGS sequence"/>
</dbReference>
<protein>
    <submittedName>
        <fullName evidence="1">Uncharacterized protein</fullName>
    </submittedName>
</protein>
<dbReference type="AlphaFoldDB" id="A0A9P5PBJ5"/>
<dbReference type="OrthoDB" id="3119188at2759"/>
<name>A0A9P5PBJ5_9AGAR</name>
<comment type="caution">
    <text evidence="1">The sequence shown here is derived from an EMBL/GenBank/DDBJ whole genome shotgun (WGS) entry which is preliminary data.</text>
</comment>
<organism evidence="1 2">
    <name type="scientific">Rhodocollybia butyracea</name>
    <dbReference type="NCBI Taxonomy" id="206335"/>
    <lineage>
        <taxon>Eukaryota</taxon>
        <taxon>Fungi</taxon>
        <taxon>Dikarya</taxon>
        <taxon>Basidiomycota</taxon>
        <taxon>Agaricomycotina</taxon>
        <taxon>Agaricomycetes</taxon>
        <taxon>Agaricomycetidae</taxon>
        <taxon>Agaricales</taxon>
        <taxon>Marasmiineae</taxon>
        <taxon>Omphalotaceae</taxon>
        <taxon>Rhodocollybia</taxon>
    </lineage>
</organism>
<gene>
    <name evidence="1" type="ORF">BDP27DRAFT_1430196</name>
</gene>